<keyword evidence="2 9" id="KW-0349">Heme</keyword>
<dbReference type="InterPro" id="IPR017972">
    <property type="entry name" value="Cyt_P450_CS"/>
</dbReference>
<dbReference type="PANTHER" id="PTHR47945">
    <property type="entry name" value="CYTOCHROME P450 84A1-RELATED"/>
    <property type="match status" value="1"/>
</dbReference>
<reference evidence="12" key="1">
    <citation type="submission" date="2015-04" db="UniProtKB">
        <authorList>
            <consortium name="EnsemblPlants"/>
        </authorList>
    </citation>
    <scope>IDENTIFICATION</scope>
</reference>
<evidence type="ECO:0000256" key="8">
    <source>
        <dbReference type="ARBA" id="ARBA00023136"/>
    </source>
</evidence>
<dbReference type="GO" id="GO:0016020">
    <property type="term" value="C:membrane"/>
    <property type="evidence" value="ECO:0007669"/>
    <property type="project" value="UniProtKB-SubCell"/>
</dbReference>
<sequence>MANGAVAEYLLLDPWLVLWLVLASMAFALLHLRRRARRGAPPLPPGPRPLPIIGNMLMMDQLTHRGLAAMAARYGGLLHLRLGRVHMVVVSSPEHAREVLQVQDGDFSNRPASIAIAYLTYGRADMAFSHYGHFWRQVRKLSAVRLFSRRRAQSWRAVRDESAKLVGAIARGAGAGEAVDLGELIFGLTKDVIFRAAFGMRDGGGHGELEVLLQEFSKLFGAFNVGDFIPWLAWLDPHGINRRLRAARAALDGVIDRIIDEHVSNPAGDEDADMVDDMLAFLDEAGRDQGGGGGGLQGTLRLTRDNVKAIIMDFVFGGTETVASAIEWAMAELLHSPGDLRRLQAELADVVGLGRGVEEGDLEKLPFLRCVAMETLRLHPPIPLLLHEAAADCVVGGYSVPRGARVVVNVWSVGRDPGAWKDDAGAFRPARFMAGGEAAGMDLRGGCFELLPFGSGRRACPAIVLGLYELELVVARLVHAFGWAPPGGVAPEELDMADGFGLTAPRAARLRAVPTPRLTCPM</sequence>
<keyword evidence="6 10" id="KW-0560">Oxidoreductase</keyword>
<dbReference type="InterPro" id="IPR001128">
    <property type="entry name" value="Cyt_P450"/>
</dbReference>
<keyword evidence="4 9" id="KW-0479">Metal-binding</keyword>
<organism evidence="12">
    <name type="scientific">Oryza meridionalis</name>
    <dbReference type="NCBI Taxonomy" id="40149"/>
    <lineage>
        <taxon>Eukaryota</taxon>
        <taxon>Viridiplantae</taxon>
        <taxon>Streptophyta</taxon>
        <taxon>Embryophyta</taxon>
        <taxon>Tracheophyta</taxon>
        <taxon>Spermatophyta</taxon>
        <taxon>Magnoliopsida</taxon>
        <taxon>Liliopsida</taxon>
        <taxon>Poales</taxon>
        <taxon>Poaceae</taxon>
        <taxon>BOP clade</taxon>
        <taxon>Oryzoideae</taxon>
        <taxon>Oryzeae</taxon>
        <taxon>Oryzinae</taxon>
        <taxon>Oryza</taxon>
    </lineage>
</organism>
<feature type="binding site" description="axial binding residue" evidence="9">
    <location>
        <position position="460"/>
    </location>
    <ligand>
        <name>heme</name>
        <dbReference type="ChEBI" id="CHEBI:30413"/>
    </ligand>
    <ligandPart>
        <name>Fe</name>
        <dbReference type="ChEBI" id="CHEBI:18248"/>
    </ligandPart>
</feature>
<comment type="subcellular location">
    <subcellularLocation>
        <location evidence="1">Membrane</location>
        <topology evidence="1">Single-pass membrane protein</topology>
    </subcellularLocation>
</comment>
<reference evidence="12" key="2">
    <citation type="submission" date="2018-05" db="EMBL/GenBank/DDBJ databases">
        <title>OmerRS3 (Oryza meridionalis Reference Sequence Version 3).</title>
        <authorList>
            <person name="Zhang J."/>
            <person name="Kudrna D."/>
            <person name="Lee S."/>
            <person name="Talag J."/>
            <person name="Welchert J."/>
            <person name="Wing R.A."/>
        </authorList>
    </citation>
    <scope>NUCLEOTIDE SEQUENCE [LARGE SCALE GENOMIC DNA]</scope>
    <source>
        <strain evidence="12">cv. OR44</strain>
    </source>
</reference>
<dbReference type="Pfam" id="PF00067">
    <property type="entry name" value="p450"/>
    <property type="match status" value="1"/>
</dbReference>
<dbReference type="eggNOG" id="KOG0156">
    <property type="taxonomic scope" value="Eukaryota"/>
</dbReference>
<evidence type="ECO:0000256" key="4">
    <source>
        <dbReference type="ARBA" id="ARBA00022723"/>
    </source>
</evidence>
<dbReference type="PRINTS" id="PR00385">
    <property type="entry name" value="P450"/>
</dbReference>
<evidence type="ECO:0000256" key="2">
    <source>
        <dbReference type="ARBA" id="ARBA00022617"/>
    </source>
</evidence>
<comment type="similarity">
    <text evidence="10">Belongs to the cytochrome P450 family.</text>
</comment>
<dbReference type="GO" id="GO:0016705">
    <property type="term" value="F:oxidoreductase activity, acting on paired donors, with incorporation or reduction of molecular oxygen"/>
    <property type="evidence" value="ECO:0007669"/>
    <property type="project" value="InterPro"/>
</dbReference>
<feature type="transmembrane region" description="Helical" evidence="11">
    <location>
        <begin position="15"/>
        <end position="32"/>
    </location>
</feature>
<keyword evidence="8 11" id="KW-0472">Membrane</keyword>
<dbReference type="FunFam" id="1.10.630.10:FF:000054">
    <property type="entry name" value="Cytochrome P450 84A1"/>
    <property type="match status" value="1"/>
</dbReference>
<dbReference type="Proteomes" id="UP000008021">
    <property type="component" value="Chromosome 3"/>
</dbReference>
<dbReference type="InterPro" id="IPR002401">
    <property type="entry name" value="Cyt_P450_E_grp-I"/>
</dbReference>
<dbReference type="InterPro" id="IPR053062">
    <property type="entry name" value="CYP450_84A"/>
</dbReference>
<evidence type="ECO:0000256" key="10">
    <source>
        <dbReference type="RuleBase" id="RU000461"/>
    </source>
</evidence>
<dbReference type="EnsemblPlants" id="OMERI03G00840.1">
    <property type="protein sequence ID" value="OMERI03G00840.1"/>
    <property type="gene ID" value="OMERI03G00840"/>
</dbReference>
<evidence type="ECO:0000313" key="13">
    <source>
        <dbReference type="Proteomes" id="UP000008021"/>
    </source>
</evidence>
<dbReference type="AlphaFoldDB" id="A0A0E0CU14"/>
<keyword evidence="10" id="KW-0503">Monooxygenase</keyword>
<evidence type="ECO:0000256" key="11">
    <source>
        <dbReference type="SAM" id="Phobius"/>
    </source>
</evidence>
<evidence type="ECO:0000256" key="3">
    <source>
        <dbReference type="ARBA" id="ARBA00022692"/>
    </source>
</evidence>
<evidence type="ECO:0000313" key="12">
    <source>
        <dbReference type="EnsemblPlants" id="OMERI03G00840.1"/>
    </source>
</evidence>
<evidence type="ECO:0000256" key="9">
    <source>
        <dbReference type="PIRSR" id="PIRSR602401-1"/>
    </source>
</evidence>
<dbReference type="GO" id="GO:0005506">
    <property type="term" value="F:iron ion binding"/>
    <property type="evidence" value="ECO:0007669"/>
    <property type="project" value="InterPro"/>
</dbReference>
<evidence type="ECO:0000256" key="5">
    <source>
        <dbReference type="ARBA" id="ARBA00022989"/>
    </source>
</evidence>
<dbReference type="Gene3D" id="1.10.630.10">
    <property type="entry name" value="Cytochrome P450"/>
    <property type="match status" value="1"/>
</dbReference>
<evidence type="ECO:0000256" key="7">
    <source>
        <dbReference type="ARBA" id="ARBA00023004"/>
    </source>
</evidence>
<name>A0A0E0CU14_9ORYZ</name>
<dbReference type="SUPFAM" id="SSF48264">
    <property type="entry name" value="Cytochrome P450"/>
    <property type="match status" value="1"/>
</dbReference>
<keyword evidence="13" id="KW-1185">Reference proteome</keyword>
<keyword evidence="3 11" id="KW-0812">Transmembrane</keyword>
<evidence type="ECO:0008006" key="14">
    <source>
        <dbReference type="Google" id="ProtNLM"/>
    </source>
</evidence>
<dbReference type="PANTHER" id="PTHR47945:SF10">
    <property type="entry name" value="P450 84A1, PUTATIVE, EXPRESSED-RELATED"/>
    <property type="match status" value="1"/>
</dbReference>
<proteinExistence type="inferred from homology"/>
<accession>A0A0E0CU14</accession>
<dbReference type="InterPro" id="IPR036396">
    <property type="entry name" value="Cyt_P450_sf"/>
</dbReference>
<dbReference type="PROSITE" id="PS00086">
    <property type="entry name" value="CYTOCHROME_P450"/>
    <property type="match status" value="1"/>
</dbReference>
<comment type="cofactor">
    <cofactor evidence="9">
        <name>heme</name>
        <dbReference type="ChEBI" id="CHEBI:30413"/>
    </cofactor>
</comment>
<protein>
    <recommendedName>
        <fullName evidence="14">Cytochrome P450</fullName>
    </recommendedName>
</protein>
<dbReference type="PRINTS" id="PR00463">
    <property type="entry name" value="EP450I"/>
</dbReference>
<dbReference type="GO" id="GO:0004497">
    <property type="term" value="F:monooxygenase activity"/>
    <property type="evidence" value="ECO:0007669"/>
    <property type="project" value="UniProtKB-KW"/>
</dbReference>
<evidence type="ECO:0000256" key="1">
    <source>
        <dbReference type="ARBA" id="ARBA00004167"/>
    </source>
</evidence>
<keyword evidence="7 9" id="KW-0408">Iron</keyword>
<evidence type="ECO:0000256" key="6">
    <source>
        <dbReference type="ARBA" id="ARBA00023002"/>
    </source>
</evidence>
<keyword evidence="5 11" id="KW-1133">Transmembrane helix</keyword>
<dbReference type="STRING" id="40149.A0A0E0CU14"/>
<dbReference type="GO" id="GO:0020037">
    <property type="term" value="F:heme binding"/>
    <property type="evidence" value="ECO:0007669"/>
    <property type="project" value="InterPro"/>
</dbReference>
<dbReference type="Gramene" id="OMERI03G00840.1">
    <property type="protein sequence ID" value="OMERI03G00840.1"/>
    <property type="gene ID" value="OMERI03G00840"/>
</dbReference>
<dbReference type="HOGENOM" id="CLU_001570_4_0_1"/>